<keyword evidence="2" id="KW-1185">Reference proteome</keyword>
<accession>A0ABM8K622</accession>
<dbReference type="RefSeq" id="WP_338615074.1">
    <property type="nucleotide sequence ID" value="NZ_AP029022.1"/>
</dbReference>
<evidence type="ECO:0000313" key="2">
    <source>
        <dbReference type="Proteomes" id="UP001380186"/>
    </source>
</evidence>
<protein>
    <submittedName>
        <fullName evidence="1">Uncharacterized protein</fullName>
    </submittedName>
</protein>
<proteinExistence type="predicted"/>
<sequence length="121" mass="13832">MSIRNLENRVIIQASNYKIQKLYPATVIGAQFSYFKKIDKSGPIDSLKIVKKLRNKLISIGELYSKQNGNTIGCCAEVNVSNQILIKRPNIELSKIKFTKAIRPRTMQEVPRCKNCKLTFE</sequence>
<organism evidence="1 2">
    <name type="scientific">Chryseobacterium gambrini</name>
    <dbReference type="NCBI Taxonomy" id="373672"/>
    <lineage>
        <taxon>Bacteria</taxon>
        <taxon>Pseudomonadati</taxon>
        <taxon>Bacteroidota</taxon>
        <taxon>Flavobacteriia</taxon>
        <taxon>Flavobacteriales</taxon>
        <taxon>Weeksellaceae</taxon>
        <taxon>Chryseobacterium group</taxon>
        <taxon>Chryseobacterium</taxon>
    </lineage>
</organism>
<name>A0ABM8K622_9FLAO</name>
<dbReference type="Proteomes" id="UP001380186">
    <property type="component" value="Chromosome"/>
</dbReference>
<evidence type="ECO:0000313" key="1">
    <source>
        <dbReference type="EMBL" id="BEV04470.1"/>
    </source>
</evidence>
<reference evidence="1 2" key="1">
    <citation type="journal article" date="2020" name="Microbes Environ.">
        <title>Synthetic bacterial community of duckweed: a simple and stable system to study plant-microbe interactions.</title>
        <authorList>
            <person name="Ishizawa H."/>
            <person name="Tada M."/>
            <person name="Kuroda M."/>
            <person name="Inoue D."/>
            <person name="Futamata H."/>
            <person name="Ike M."/>
        </authorList>
    </citation>
    <scope>NUCLEOTIDE SEQUENCE [LARGE SCALE GENOMIC DNA]</scope>
    <source>
        <strain evidence="1 2">DW100</strain>
    </source>
</reference>
<dbReference type="EMBL" id="AP029022">
    <property type="protein sequence ID" value="BEV04470.1"/>
    <property type="molecule type" value="Genomic_DNA"/>
</dbReference>
<gene>
    <name evidence="1" type="ORF">CRDW_18440</name>
</gene>